<evidence type="ECO:0000256" key="2">
    <source>
        <dbReference type="SAM" id="Phobius"/>
    </source>
</evidence>
<dbReference type="EMBL" id="JARRAG010000001">
    <property type="protein sequence ID" value="MDG3002909.1"/>
    <property type="molecule type" value="Genomic_DNA"/>
</dbReference>
<protein>
    <recommendedName>
        <fullName evidence="5">DUF3106 domain-containing protein</fullName>
    </recommendedName>
</protein>
<keyword evidence="2" id="KW-0472">Membrane</keyword>
<accession>A0ABT6F5W9</accession>
<dbReference type="RefSeq" id="WP_277859268.1">
    <property type="nucleotide sequence ID" value="NZ_JARRAG010000001.1"/>
</dbReference>
<evidence type="ECO:0000313" key="4">
    <source>
        <dbReference type="Proteomes" id="UP001216907"/>
    </source>
</evidence>
<feature type="transmembrane region" description="Helical" evidence="2">
    <location>
        <begin position="12"/>
        <end position="32"/>
    </location>
</feature>
<evidence type="ECO:0008006" key="5">
    <source>
        <dbReference type="Google" id="ProtNLM"/>
    </source>
</evidence>
<feature type="compositionally biased region" description="Low complexity" evidence="1">
    <location>
        <begin position="325"/>
        <end position="339"/>
    </location>
</feature>
<feature type="region of interest" description="Disordered" evidence="1">
    <location>
        <begin position="320"/>
        <end position="352"/>
    </location>
</feature>
<evidence type="ECO:0000313" key="3">
    <source>
        <dbReference type="EMBL" id="MDG3002909.1"/>
    </source>
</evidence>
<organism evidence="3 4">
    <name type="scientific">Paludisphaera mucosa</name>
    <dbReference type="NCBI Taxonomy" id="3030827"/>
    <lineage>
        <taxon>Bacteria</taxon>
        <taxon>Pseudomonadati</taxon>
        <taxon>Planctomycetota</taxon>
        <taxon>Planctomycetia</taxon>
        <taxon>Isosphaerales</taxon>
        <taxon>Isosphaeraceae</taxon>
        <taxon>Paludisphaera</taxon>
    </lineage>
</organism>
<sequence length="352" mass="39333">MIGAAHDSPLHLRSIALAIGLAVVVIAGAATLEGNRAGFLAKSAAERDLLRETLRRFDMRLNSNEQSLVRSLDERLNALPDEERDEYLTVLRRYHNWLRQLPERVRDDLVGGPVEGRLKRIQDLAAKYPPPKEEARSSLDFVQIGGTGAFELAALCKVWMALPPAERKQIDGLPVGSRKDELVKRGRELKIPRELRPDDFDEARWTAEAEARIRELRSQSAGPRDWVSKIEGKLEQSEANAPEGVPRVRRFLRRLAVNLYVDEHKPGHPVEPSRLAQFFEATPTWIQSTFGSFTADEVRRRVSVVYRTLYPFPEEFRGVLPGPAPSAAKPSPSVPAAKPATPPKPAGNQAPF</sequence>
<dbReference type="Proteomes" id="UP001216907">
    <property type="component" value="Unassembled WGS sequence"/>
</dbReference>
<gene>
    <name evidence="3" type="ORF">PZE19_03945</name>
</gene>
<evidence type="ECO:0000256" key="1">
    <source>
        <dbReference type="SAM" id="MobiDB-lite"/>
    </source>
</evidence>
<name>A0ABT6F5W9_9BACT</name>
<proteinExistence type="predicted"/>
<comment type="caution">
    <text evidence="3">The sequence shown here is derived from an EMBL/GenBank/DDBJ whole genome shotgun (WGS) entry which is preliminary data.</text>
</comment>
<keyword evidence="2" id="KW-0812">Transmembrane</keyword>
<keyword evidence="2" id="KW-1133">Transmembrane helix</keyword>
<reference evidence="3 4" key="1">
    <citation type="submission" date="2023-03" db="EMBL/GenBank/DDBJ databases">
        <title>Paludisphaera mucosa sp. nov. a novel planctomycete from northern fen.</title>
        <authorList>
            <person name="Ivanova A."/>
        </authorList>
    </citation>
    <scope>NUCLEOTIDE SEQUENCE [LARGE SCALE GENOMIC DNA]</scope>
    <source>
        <strain evidence="3 4">Pla2</strain>
    </source>
</reference>
<keyword evidence="4" id="KW-1185">Reference proteome</keyword>